<keyword evidence="5" id="KW-0261">Viral envelope protein</keyword>
<dbReference type="Pfam" id="PF24833">
    <property type="entry name" value="Rhabdo_glycop_CD"/>
    <property type="match status" value="1"/>
</dbReference>
<evidence type="ECO:0000259" key="10">
    <source>
        <dbReference type="Pfam" id="PF00974"/>
    </source>
</evidence>
<keyword evidence="3" id="KW-0732">Signal</keyword>
<sequence length="517" mass="57471">MKKTLTDFIMKLIIALTLVSQAIGYPLFVPTRLQGWHDVKLDTLRCPSYASELNKEAAWPQIGLRHLAAKDHYEAKGTICHKTTWVKTCDFRWYGPKYITTKISYTPITGLECQQAIVKASKDELETPYMPEDNCNWATISDNEKTFITVQKSNIFMDPYNMVYVSTVLKGGKCASTVCPLEMHGGIWIPSEAPRDSCNLGSSITSHINPNNASRLVSEESYLVTEYHRQLPFLGACRMSMCGEVGMRFKSGEWYKIESSDGRVQSFLSSVPMCDGELTVSIHDGSATYQKLSQEILDLSAQIACISELRRAREKNAVSNYLLSFLTPNHGGFGTAYRVLNGQLQSSKATYVRVKLGAISTATNWGQLDDGSAYSSEDVTGKIVDGPLFNGNRMDNGTLRVVQNAILGQTLEDEDLYEHSAKEILHPHLTVLSSNESDVLSAFRPVGAQGDIIHAVGEWVGTGVSGFIHTIVYLVILCGIILILYRCLPYLLKKRKSQSTSQTTPQMIPLQQYQFVP</sequence>
<keyword evidence="7 9" id="KW-0472">Membrane</keyword>
<evidence type="ECO:0000256" key="5">
    <source>
        <dbReference type="ARBA" id="ARBA00022879"/>
    </source>
</evidence>
<dbReference type="InterPro" id="IPR055447">
    <property type="entry name" value="Rhabdo_glycop_CD"/>
</dbReference>
<accession>A0A7S6Z459</accession>
<dbReference type="EMBL" id="MT818233">
    <property type="protein sequence ID" value="QOX06516.1"/>
    <property type="molecule type" value="Viral_cRNA"/>
</dbReference>
<evidence type="ECO:0000313" key="12">
    <source>
        <dbReference type="EMBL" id="QOX06516.1"/>
    </source>
</evidence>
<gene>
    <name evidence="12" type="primary">G</name>
</gene>
<dbReference type="SMR" id="A0A7S6Z459"/>
<protein>
    <submittedName>
        <fullName evidence="12">Glycoprotein</fullName>
    </submittedName>
</protein>
<evidence type="ECO:0000256" key="3">
    <source>
        <dbReference type="ARBA" id="ARBA00022729"/>
    </source>
</evidence>
<dbReference type="Proteomes" id="UP001228744">
    <property type="component" value="Segment"/>
</dbReference>
<keyword evidence="6 9" id="KW-1133">Transmembrane helix</keyword>
<keyword evidence="8" id="KW-0325">Glycoprotein</keyword>
<evidence type="ECO:0000256" key="6">
    <source>
        <dbReference type="ARBA" id="ARBA00022989"/>
    </source>
</evidence>
<evidence type="ECO:0000256" key="1">
    <source>
        <dbReference type="ARBA" id="ARBA00004563"/>
    </source>
</evidence>
<dbReference type="GO" id="GO:0019031">
    <property type="term" value="C:viral envelope"/>
    <property type="evidence" value="ECO:0007669"/>
    <property type="project" value="UniProtKB-KW"/>
</dbReference>
<dbReference type="Gene3D" id="2.30.29.130">
    <property type="match status" value="1"/>
</dbReference>
<keyword evidence="4" id="KW-0946">Virion</keyword>
<proteinExistence type="predicted"/>
<keyword evidence="2 9" id="KW-0812">Transmembrane</keyword>
<evidence type="ECO:0000256" key="8">
    <source>
        <dbReference type="ARBA" id="ARBA00023180"/>
    </source>
</evidence>
<reference evidence="12" key="1">
    <citation type="submission" date="2020-07" db="EMBL/GenBank/DDBJ databases">
        <title>Isolation and identification of a Micoptenus salmoides rhabdovirus and the screening of antiviral drugs.</title>
        <authorList>
            <person name="Yang F."/>
        </authorList>
    </citation>
    <scope>NUCLEOTIDE SEQUENCE</scope>
    <source>
        <strain evidence="12">MSRV-FJ985</strain>
    </source>
</reference>
<feature type="domain" description="Spike glycoprotein fusion" evidence="10">
    <location>
        <begin position="76"/>
        <end position="174"/>
    </location>
</feature>
<evidence type="ECO:0000256" key="2">
    <source>
        <dbReference type="ARBA" id="ARBA00022692"/>
    </source>
</evidence>
<evidence type="ECO:0000259" key="11">
    <source>
        <dbReference type="Pfam" id="PF24833"/>
    </source>
</evidence>
<dbReference type="SUPFAM" id="SSF161008">
    <property type="entry name" value="Viral glycoprotein ectodomain-like"/>
    <property type="match status" value="1"/>
</dbReference>
<organism evidence="12">
    <name type="scientific">Micropterus salmoides rhabdovirus</name>
    <dbReference type="NCBI Taxonomy" id="2527734"/>
    <lineage>
        <taxon>Viruses</taxon>
        <taxon>Riboviria</taxon>
        <taxon>Orthornavirae</taxon>
        <taxon>Negarnaviricota</taxon>
        <taxon>Haploviricotina</taxon>
        <taxon>Monjiviricetes</taxon>
        <taxon>Mononegavirales</taxon>
        <taxon>Rhabdoviridae</taxon>
        <taxon>Alpharhabdovirinae</taxon>
        <taxon>Siniperhavirus</taxon>
        <taxon>Siniperhavirus chuatsi</taxon>
    </lineage>
</organism>
<evidence type="ECO:0000256" key="4">
    <source>
        <dbReference type="ARBA" id="ARBA00022844"/>
    </source>
</evidence>
<feature type="transmembrane region" description="Helical" evidence="9">
    <location>
        <begin position="471"/>
        <end position="492"/>
    </location>
</feature>
<comment type="subcellular location">
    <subcellularLocation>
        <location evidence="1">Virion membrane</location>
        <topology evidence="1">Single-pass type I membrane protein</topology>
    </subcellularLocation>
</comment>
<dbReference type="InterPro" id="IPR001903">
    <property type="entry name" value="Rhabdo_glycop_FD"/>
</dbReference>
<evidence type="ECO:0000256" key="9">
    <source>
        <dbReference type="SAM" id="Phobius"/>
    </source>
</evidence>
<name>A0A7S6Z459_9RHAB</name>
<evidence type="ECO:0000256" key="7">
    <source>
        <dbReference type="ARBA" id="ARBA00023136"/>
    </source>
</evidence>
<dbReference type="Pfam" id="PF00974">
    <property type="entry name" value="Rhabdo_glycop_FD"/>
    <property type="match status" value="1"/>
</dbReference>
<dbReference type="GO" id="GO:0055036">
    <property type="term" value="C:virion membrane"/>
    <property type="evidence" value="ECO:0007669"/>
    <property type="project" value="UniProtKB-SubCell"/>
</dbReference>
<feature type="domain" description="Spike glycoprotein G central" evidence="11">
    <location>
        <begin position="274"/>
        <end position="358"/>
    </location>
</feature>